<dbReference type="CDD" id="cd03311">
    <property type="entry name" value="CIMS_C_terminal_like"/>
    <property type="match status" value="1"/>
</dbReference>
<dbReference type="InterPro" id="IPR002629">
    <property type="entry name" value="Met_Synth_C/arc"/>
</dbReference>
<dbReference type="GO" id="GO:0003871">
    <property type="term" value="F:5-methyltetrahydropteroyltriglutamate-homocysteine S-methyltransferase activity"/>
    <property type="evidence" value="ECO:0007669"/>
    <property type="project" value="InterPro"/>
</dbReference>
<protein>
    <recommendedName>
        <fullName evidence="1">Cobalamin-independent methionine synthase MetE C-terminal/archaeal domain-containing protein</fullName>
    </recommendedName>
</protein>
<dbReference type="PANTHER" id="PTHR43844:SF2">
    <property type="entry name" value="SYNTHASE, VITAMIN-B12 INDEPENDENT, PUTATIVE (AFU_ORTHOLOGUE AFUA_3G12060)-RELATED"/>
    <property type="match status" value="1"/>
</dbReference>
<evidence type="ECO:0000313" key="2">
    <source>
        <dbReference type="EMBL" id="KJA24875.1"/>
    </source>
</evidence>
<evidence type="ECO:0000259" key="1">
    <source>
        <dbReference type="Pfam" id="PF01717"/>
    </source>
</evidence>
<gene>
    <name evidence="2" type="ORF">HYPSUDRAFT_65181</name>
</gene>
<dbReference type="GO" id="GO:0009086">
    <property type="term" value="P:methionine biosynthetic process"/>
    <property type="evidence" value="ECO:0007669"/>
    <property type="project" value="InterPro"/>
</dbReference>
<sequence>MTSLTTLKRPPRASHVGSLLRPKYLFDKRKALRAGECQLEDLKPLEDDAIKHVLKLQQDAGIKAVTDGEMRREIFYEGVFDKLGGLAYIPDRPIATFKAYIPRFKVMHDAGVEDAPTYFCNGKLKRTQPFYVEDFKYLKSLVPPEDVKFIKITMCSPSWFHQRHGSDLTYDLSVYKNDDEYFDDMGKAYREEIKELYELGCRHIQIDDPTFCYFCHDNMITDMGKAGVDYHALLDTYIRAINVVTADRPDDLIISVHMCRGNFKGGVHFSEGGYGRIALKLFNNLDVDAYYLEYDTERAGDFSPLMHLPLGKVVVLGLVTTKDPKLELIEELKARVYLAVDVLCGGVPKRSREAALDQLAISTQCGFASVWEGNPVTEEDERRKLSLLVETAKQIWPNETA</sequence>
<dbReference type="SUPFAM" id="SSF51726">
    <property type="entry name" value="UROD/MetE-like"/>
    <property type="match status" value="1"/>
</dbReference>
<dbReference type="AlphaFoldDB" id="A0A0D2PZW1"/>
<keyword evidence="3" id="KW-1185">Reference proteome</keyword>
<dbReference type="Pfam" id="PF01717">
    <property type="entry name" value="Meth_synt_2"/>
    <property type="match status" value="1"/>
</dbReference>
<dbReference type="OrthoDB" id="7772923at2759"/>
<proteinExistence type="predicted"/>
<dbReference type="InterPro" id="IPR038071">
    <property type="entry name" value="UROD/MetE-like_sf"/>
</dbReference>
<feature type="domain" description="Cobalamin-independent methionine synthase MetE C-terminal/archaeal" evidence="1">
    <location>
        <begin position="179"/>
        <end position="370"/>
    </location>
</feature>
<dbReference type="PANTHER" id="PTHR43844">
    <property type="entry name" value="METHIONINE SYNTHASE"/>
    <property type="match status" value="1"/>
</dbReference>
<dbReference type="OMA" id="MRREIFY"/>
<dbReference type="GO" id="GO:0008270">
    <property type="term" value="F:zinc ion binding"/>
    <property type="evidence" value="ECO:0007669"/>
    <property type="project" value="InterPro"/>
</dbReference>
<dbReference type="Proteomes" id="UP000054270">
    <property type="component" value="Unassembled WGS sequence"/>
</dbReference>
<accession>A0A0D2PZW1</accession>
<evidence type="ECO:0000313" key="3">
    <source>
        <dbReference type="Proteomes" id="UP000054270"/>
    </source>
</evidence>
<dbReference type="STRING" id="945553.A0A0D2PZW1"/>
<dbReference type="Gene3D" id="3.20.20.210">
    <property type="match status" value="1"/>
</dbReference>
<dbReference type="EMBL" id="KN817534">
    <property type="protein sequence ID" value="KJA24875.1"/>
    <property type="molecule type" value="Genomic_DNA"/>
</dbReference>
<name>A0A0D2PZW1_HYPSF</name>
<reference evidence="3" key="1">
    <citation type="submission" date="2014-04" db="EMBL/GenBank/DDBJ databases">
        <title>Evolutionary Origins and Diversification of the Mycorrhizal Mutualists.</title>
        <authorList>
            <consortium name="DOE Joint Genome Institute"/>
            <consortium name="Mycorrhizal Genomics Consortium"/>
            <person name="Kohler A."/>
            <person name="Kuo A."/>
            <person name="Nagy L.G."/>
            <person name="Floudas D."/>
            <person name="Copeland A."/>
            <person name="Barry K.W."/>
            <person name="Cichocki N."/>
            <person name="Veneault-Fourrey C."/>
            <person name="LaButti K."/>
            <person name="Lindquist E.A."/>
            <person name="Lipzen A."/>
            <person name="Lundell T."/>
            <person name="Morin E."/>
            <person name="Murat C."/>
            <person name="Riley R."/>
            <person name="Ohm R."/>
            <person name="Sun H."/>
            <person name="Tunlid A."/>
            <person name="Henrissat B."/>
            <person name="Grigoriev I.V."/>
            <person name="Hibbett D.S."/>
            <person name="Martin F."/>
        </authorList>
    </citation>
    <scope>NUCLEOTIDE SEQUENCE [LARGE SCALE GENOMIC DNA]</scope>
    <source>
        <strain evidence="3">FD-334 SS-4</strain>
    </source>
</reference>
<organism evidence="2 3">
    <name type="scientific">Hypholoma sublateritium (strain FD-334 SS-4)</name>
    <dbReference type="NCBI Taxonomy" id="945553"/>
    <lineage>
        <taxon>Eukaryota</taxon>
        <taxon>Fungi</taxon>
        <taxon>Dikarya</taxon>
        <taxon>Basidiomycota</taxon>
        <taxon>Agaricomycotina</taxon>
        <taxon>Agaricomycetes</taxon>
        <taxon>Agaricomycetidae</taxon>
        <taxon>Agaricales</taxon>
        <taxon>Agaricineae</taxon>
        <taxon>Strophariaceae</taxon>
        <taxon>Hypholoma</taxon>
    </lineage>
</organism>